<dbReference type="InterPro" id="IPR039424">
    <property type="entry name" value="SBP_5"/>
</dbReference>
<proteinExistence type="inferred from homology"/>
<dbReference type="Proteomes" id="UP000698752">
    <property type="component" value="Unassembled WGS sequence"/>
</dbReference>
<comment type="caution">
    <text evidence="6">The sequence shown here is derived from an EMBL/GenBank/DDBJ whole genome shotgun (WGS) entry which is preliminary data.</text>
</comment>
<keyword evidence="7" id="KW-1185">Reference proteome</keyword>
<dbReference type="Gene3D" id="3.40.190.10">
    <property type="entry name" value="Periplasmic binding protein-like II"/>
    <property type="match status" value="1"/>
</dbReference>
<dbReference type="InterPro" id="IPR006311">
    <property type="entry name" value="TAT_signal"/>
</dbReference>
<feature type="domain" description="Solute-binding protein family 5" evidence="5">
    <location>
        <begin position="297"/>
        <end position="604"/>
    </location>
</feature>
<name>A0ABS5ECA4_9PROT</name>
<dbReference type="PANTHER" id="PTHR30290:SF9">
    <property type="entry name" value="OLIGOPEPTIDE-BINDING PROTEIN APPA"/>
    <property type="match status" value="1"/>
</dbReference>
<dbReference type="Gene3D" id="3.10.105.10">
    <property type="entry name" value="Dipeptide-binding Protein, Domain 3"/>
    <property type="match status" value="2"/>
</dbReference>
<evidence type="ECO:0000313" key="7">
    <source>
        <dbReference type="Proteomes" id="UP000698752"/>
    </source>
</evidence>
<dbReference type="CDD" id="cd00995">
    <property type="entry name" value="PBP2_NikA_DppA_OppA_like"/>
    <property type="match status" value="1"/>
</dbReference>
<keyword evidence="4" id="KW-0732">Signal</keyword>
<evidence type="ECO:0000313" key="6">
    <source>
        <dbReference type="EMBL" id="MBR0648646.1"/>
    </source>
</evidence>
<accession>A0ABS5ECA4</accession>
<protein>
    <recommendedName>
        <fullName evidence="5">Solute-binding protein family 5 domain-containing protein</fullName>
    </recommendedName>
</protein>
<dbReference type="PANTHER" id="PTHR30290">
    <property type="entry name" value="PERIPLASMIC BINDING COMPONENT OF ABC TRANSPORTER"/>
    <property type="match status" value="1"/>
</dbReference>
<evidence type="ECO:0000259" key="5">
    <source>
        <dbReference type="Pfam" id="PF00496"/>
    </source>
</evidence>
<dbReference type="PROSITE" id="PS51318">
    <property type="entry name" value="TAT"/>
    <property type="match status" value="1"/>
</dbReference>
<sequence>MTIDTTPPGLDRRTALKMAALMGGAATLGGRPVRAQDTARISFVDPAYRDFYNERENYFLRDAGWVEETLPRITWPRDGERIPEFKVLLQTSRPDWIDAWRRWVVDAEKVGIKYNVQQVSQARYLEAILSHRHGDVEVHNAVPRVERLDPSEWLVSRAYGLDRRNYGEWANRQYDAEIEAQARTTSRDERMQHVHRAQAILADDLYITQYGWGPQIIQAYNSAAWSDVVSATGFGIADFNIFHTYLRATPRTNRRRAVVGVTSVDRSINLISAANRYRAIGRMIYDRLAFLDENLNVIPWAAESWTQIDSKTWDLTLRDGMEFHDGRPVTVHDLKFTFDFLMAYDRGFFWTANSNIENVAIRDEERRVVRISFKQPYAEFETYFLILNVIFPKHVWERLASEQGLKEGEDARRLVVEPRDQIGSGPFRFGRYRRDTELQLIANKKHFAAPKLDEIVMVVVPSVDGLLGRMQSGQIDFMDGVWMTPSQARSLEGQRHITMAPARDINWVHGVTRAAWLPWRDYEFRRAWHHTFDRRFLVDVVWEGGGRVPAANTFLVEGHPWHNPGLPPIPAFDLDQARQILQQAGYRWASDGRLMYPAPTDEAWRQRVRGVVKPGAGYEWAGIKMIDDA</sequence>
<reference evidence="7" key="1">
    <citation type="journal article" date="2021" name="Syst. Appl. Microbiol.">
        <title>Roseomonas hellenica sp. nov., isolated from roots of wild-growing Alkanna tinctoria.</title>
        <authorList>
            <person name="Rat A."/>
            <person name="Naranjo H.D."/>
            <person name="Lebbe L."/>
            <person name="Cnockaert M."/>
            <person name="Krigas N."/>
            <person name="Grigoriadou K."/>
            <person name="Maloupa E."/>
            <person name="Willems A."/>
        </authorList>
    </citation>
    <scope>NUCLEOTIDE SEQUENCE [LARGE SCALE GENOMIC DNA]</scope>
    <source>
        <strain evidence="7">LMG 31159</strain>
    </source>
</reference>
<evidence type="ECO:0000256" key="1">
    <source>
        <dbReference type="ARBA" id="ARBA00004418"/>
    </source>
</evidence>
<evidence type="ECO:0000256" key="4">
    <source>
        <dbReference type="ARBA" id="ARBA00022729"/>
    </source>
</evidence>
<dbReference type="Pfam" id="PF00496">
    <property type="entry name" value="SBP_bac_5"/>
    <property type="match status" value="1"/>
</dbReference>
<comment type="subcellular location">
    <subcellularLocation>
        <location evidence="1">Periplasm</location>
    </subcellularLocation>
</comment>
<dbReference type="RefSeq" id="WP_211865990.1">
    <property type="nucleotide sequence ID" value="NZ_JAAEDI010000003.1"/>
</dbReference>
<evidence type="ECO:0000256" key="2">
    <source>
        <dbReference type="ARBA" id="ARBA00005695"/>
    </source>
</evidence>
<dbReference type="EMBL" id="JAAEDI010000003">
    <property type="protein sequence ID" value="MBR0648646.1"/>
    <property type="molecule type" value="Genomic_DNA"/>
</dbReference>
<organism evidence="6 7">
    <name type="scientific">Neoroseomonas terrae</name>
    <dbReference type="NCBI Taxonomy" id="424799"/>
    <lineage>
        <taxon>Bacteria</taxon>
        <taxon>Pseudomonadati</taxon>
        <taxon>Pseudomonadota</taxon>
        <taxon>Alphaproteobacteria</taxon>
        <taxon>Acetobacterales</taxon>
        <taxon>Acetobacteraceae</taxon>
        <taxon>Neoroseomonas</taxon>
    </lineage>
</organism>
<evidence type="ECO:0000256" key="3">
    <source>
        <dbReference type="ARBA" id="ARBA00022448"/>
    </source>
</evidence>
<comment type="similarity">
    <text evidence="2">Belongs to the bacterial solute-binding protein 5 family.</text>
</comment>
<keyword evidence="3" id="KW-0813">Transport</keyword>
<gene>
    <name evidence="6" type="ORF">GXW78_03150</name>
</gene>
<dbReference type="InterPro" id="IPR000914">
    <property type="entry name" value="SBP_5_dom"/>
</dbReference>
<dbReference type="SUPFAM" id="SSF53850">
    <property type="entry name" value="Periplasmic binding protein-like II"/>
    <property type="match status" value="2"/>
</dbReference>